<name>A0A1I7XIZ0_HETBA</name>
<feature type="domain" description="Mos1 transposase HTH" evidence="1">
    <location>
        <begin position="46"/>
        <end position="95"/>
    </location>
</feature>
<proteinExistence type="predicted"/>
<dbReference type="InterPro" id="IPR041426">
    <property type="entry name" value="Mos1_HTH"/>
</dbReference>
<evidence type="ECO:0000313" key="2">
    <source>
        <dbReference type="Proteomes" id="UP000095283"/>
    </source>
</evidence>
<dbReference type="WBParaSite" id="Hba_17490">
    <property type="protein sequence ID" value="Hba_17490"/>
    <property type="gene ID" value="Hba_17490"/>
</dbReference>
<dbReference type="Pfam" id="PF17906">
    <property type="entry name" value="HTH_48"/>
    <property type="match status" value="1"/>
</dbReference>
<dbReference type="Gene3D" id="1.10.10.1450">
    <property type="match status" value="1"/>
</dbReference>
<dbReference type="AlphaFoldDB" id="A0A1I7XIZ0"/>
<evidence type="ECO:0000259" key="1">
    <source>
        <dbReference type="Pfam" id="PF17906"/>
    </source>
</evidence>
<protein>
    <submittedName>
        <fullName evidence="3">HTH_48 domain-containing protein</fullName>
    </submittedName>
</protein>
<accession>A0A1I7XIZ0</accession>
<organism evidence="2 3">
    <name type="scientific">Heterorhabditis bacteriophora</name>
    <name type="common">Entomopathogenic nematode worm</name>
    <dbReference type="NCBI Taxonomy" id="37862"/>
    <lineage>
        <taxon>Eukaryota</taxon>
        <taxon>Metazoa</taxon>
        <taxon>Ecdysozoa</taxon>
        <taxon>Nematoda</taxon>
        <taxon>Chromadorea</taxon>
        <taxon>Rhabditida</taxon>
        <taxon>Rhabditina</taxon>
        <taxon>Rhabditomorpha</taxon>
        <taxon>Strongyloidea</taxon>
        <taxon>Heterorhabditidae</taxon>
        <taxon>Heterorhabditis</taxon>
    </lineage>
</organism>
<dbReference type="Proteomes" id="UP000095283">
    <property type="component" value="Unplaced"/>
</dbReference>
<keyword evidence="2" id="KW-1185">Reference proteome</keyword>
<sequence length="103" mass="11963">MENATDCSAAFHLYDEINRQVLLDYIIVTKKLNSGCQGALSNQKWKKEIRAISIYESKMERKVVKTVRNINQAFGEGIVNKRTARHCFRRFRNGERLEGEDVL</sequence>
<reference evidence="3" key="1">
    <citation type="submission" date="2016-11" db="UniProtKB">
        <authorList>
            <consortium name="WormBaseParasite"/>
        </authorList>
    </citation>
    <scope>IDENTIFICATION</scope>
</reference>
<evidence type="ECO:0000313" key="3">
    <source>
        <dbReference type="WBParaSite" id="Hba_17490"/>
    </source>
</evidence>